<dbReference type="AlphaFoldDB" id="A0A3D9SWP1"/>
<evidence type="ECO:0000313" key="2">
    <source>
        <dbReference type="Proteomes" id="UP000256661"/>
    </source>
</evidence>
<dbReference type="EMBL" id="QTTT01000001">
    <property type="protein sequence ID" value="REF00370.1"/>
    <property type="molecule type" value="Genomic_DNA"/>
</dbReference>
<dbReference type="Proteomes" id="UP000256661">
    <property type="component" value="Unassembled WGS sequence"/>
</dbReference>
<dbReference type="RefSeq" id="WP_116025529.1">
    <property type="nucleotide sequence ID" value="NZ_QTTT01000001.1"/>
</dbReference>
<evidence type="ECO:0000313" key="1">
    <source>
        <dbReference type="EMBL" id="REF00370.1"/>
    </source>
</evidence>
<proteinExistence type="predicted"/>
<dbReference type="OrthoDB" id="3483517at2"/>
<sequence length="82" mass="9177">MDYEVEYRTAASKETIGVPEHAYVALVDALRAVGRDPFDPATSRPTSVVNVRHVVFAQSGLALVFVDTTERRVWVFRIIWAG</sequence>
<name>A0A3D9SWP1_9ACTN</name>
<comment type="caution">
    <text evidence="1">The sequence shown here is derived from an EMBL/GenBank/DDBJ whole genome shotgun (WGS) entry which is preliminary data.</text>
</comment>
<organism evidence="1 2">
    <name type="scientific">Thermomonospora umbrina</name>
    <dbReference type="NCBI Taxonomy" id="111806"/>
    <lineage>
        <taxon>Bacteria</taxon>
        <taxon>Bacillati</taxon>
        <taxon>Actinomycetota</taxon>
        <taxon>Actinomycetes</taxon>
        <taxon>Streptosporangiales</taxon>
        <taxon>Thermomonosporaceae</taxon>
        <taxon>Thermomonospora</taxon>
    </lineage>
</organism>
<accession>A0A3D9SWP1</accession>
<reference evidence="1 2" key="1">
    <citation type="submission" date="2018-08" db="EMBL/GenBank/DDBJ databases">
        <title>Sequencing the genomes of 1000 actinobacteria strains.</title>
        <authorList>
            <person name="Klenk H.-P."/>
        </authorList>
    </citation>
    <scope>NUCLEOTIDE SEQUENCE [LARGE SCALE GENOMIC DNA]</scope>
    <source>
        <strain evidence="1 2">DSM 43927</strain>
    </source>
</reference>
<protein>
    <submittedName>
        <fullName evidence="1">Uncharacterized protein</fullName>
    </submittedName>
</protein>
<gene>
    <name evidence="1" type="ORF">DFJ69_5902</name>
</gene>
<keyword evidence="2" id="KW-1185">Reference proteome</keyword>